<comment type="caution">
    <text evidence="3">The sequence shown here is derived from an EMBL/GenBank/DDBJ whole genome shotgun (WGS) entry which is preliminary data.</text>
</comment>
<sequence length="406" mass="44912">MKHPMGTFALQLMAATLLLGTVTACQPNEKRLTVVDPKTHQNGQHQPAQTGGKPAEAKRQLTVVDAQPQSPGREVRVVRMHAIEDSSIQSWISEDEVKVEKTRLVKSGTATEEPQYAYEVSIVNLVTGQTREPAGEEGQQMDGYMLVKEFPSPDGRYRFIQKWKNKYTADNFVENRQTGEILHIPGENYLELGGWLNEETYILAAGSMEGRGEIRQISAADGKVTLLMLDDPDIDVFIHFGVSHGRIYYTDNYNVLKVFDPGQSKPVSLIRDVWEFQISPDSRYIAVSTVTQSGVFQGSELLIYDSAGSLQGTLIGKGDVISYVTWSPDSTKLAFDVYSENKPGMNGVYIFDTGSGQVSPLAPYYASVDPPPHAIYPLSWSPSGQRLGITVDDPKSLLVTQVIDFK</sequence>
<feature type="signal peptide" evidence="2">
    <location>
        <begin position="1"/>
        <end position="24"/>
    </location>
</feature>
<evidence type="ECO:0000313" key="3">
    <source>
        <dbReference type="EMBL" id="SMF28653.1"/>
    </source>
</evidence>
<name>A0ABY1LZX1_9BACL</name>
<accession>A0ABY1LZX1</accession>
<dbReference type="EMBL" id="FXAE01000021">
    <property type="protein sequence ID" value="SMF28653.1"/>
    <property type="molecule type" value="Genomic_DNA"/>
</dbReference>
<feature type="chain" id="PRO_5046485394" evidence="2">
    <location>
        <begin position="25"/>
        <end position="406"/>
    </location>
</feature>
<dbReference type="SUPFAM" id="SSF82171">
    <property type="entry name" value="DPP6 N-terminal domain-like"/>
    <property type="match status" value="1"/>
</dbReference>
<evidence type="ECO:0000313" key="4">
    <source>
        <dbReference type="Proteomes" id="UP000192939"/>
    </source>
</evidence>
<evidence type="ECO:0000256" key="1">
    <source>
        <dbReference type="SAM" id="MobiDB-lite"/>
    </source>
</evidence>
<gene>
    <name evidence="3" type="ORF">SAMN02744124_02277</name>
</gene>
<feature type="region of interest" description="Disordered" evidence="1">
    <location>
        <begin position="35"/>
        <end position="57"/>
    </location>
</feature>
<protein>
    <submittedName>
        <fullName evidence="3">Uncharacterized protein</fullName>
    </submittedName>
</protein>
<reference evidence="3 4" key="1">
    <citation type="submission" date="2017-04" db="EMBL/GenBank/DDBJ databases">
        <authorList>
            <person name="Varghese N."/>
            <person name="Submissions S."/>
        </authorList>
    </citation>
    <scope>NUCLEOTIDE SEQUENCE [LARGE SCALE GENOMIC DNA]</scope>
    <source>
        <strain evidence="3 4">J12</strain>
    </source>
</reference>
<dbReference type="InterPro" id="IPR011042">
    <property type="entry name" value="6-blade_b-propeller_TolB-like"/>
</dbReference>
<feature type="compositionally biased region" description="Polar residues" evidence="1">
    <location>
        <begin position="40"/>
        <end position="49"/>
    </location>
</feature>
<keyword evidence="4" id="KW-1185">Reference proteome</keyword>
<keyword evidence="2" id="KW-0732">Signal</keyword>
<proteinExistence type="predicted"/>
<dbReference type="Proteomes" id="UP000192939">
    <property type="component" value="Unassembled WGS sequence"/>
</dbReference>
<dbReference type="PROSITE" id="PS51257">
    <property type="entry name" value="PROKAR_LIPOPROTEIN"/>
    <property type="match status" value="1"/>
</dbReference>
<evidence type="ECO:0000256" key="2">
    <source>
        <dbReference type="SAM" id="SignalP"/>
    </source>
</evidence>
<organism evidence="3 4">
    <name type="scientific">Paenibacillus barengoltzii J12</name>
    <dbReference type="NCBI Taxonomy" id="935846"/>
    <lineage>
        <taxon>Bacteria</taxon>
        <taxon>Bacillati</taxon>
        <taxon>Bacillota</taxon>
        <taxon>Bacilli</taxon>
        <taxon>Bacillales</taxon>
        <taxon>Paenibacillaceae</taxon>
        <taxon>Paenibacillus</taxon>
    </lineage>
</organism>
<dbReference type="Gene3D" id="2.120.10.30">
    <property type="entry name" value="TolB, C-terminal domain"/>
    <property type="match status" value="1"/>
</dbReference>
<dbReference type="RefSeq" id="WP_085279037.1">
    <property type="nucleotide sequence ID" value="NZ_FXAE01000021.1"/>
</dbReference>